<accession>A0A087TQN1</accession>
<keyword evidence="1" id="KW-0812">Transmembrane</keyword>
<dbReference type="EMBL" id="KK116322">
    <property type="protein sequence ID" value="KFM67420.1"/>
    <property type="molecule type" value="Genomic_DNA"/>
</dbReference>
<evidence type="ECO:0000313" key="3">
    <source>
        <dbReference type="Proteomes" id="UP000054359"/>
    </source>
</evidence>
<name>A0A087TQN1_STEMI</name>
<proteinExistence type="predicted"/>
<organism evidence="2 3">
    <name type="scientific">Stegodyphus mimosarum</name>
    <name type="common">African social velvet spider</name>
    <dbReference type="NCBI Taxonomy" id="407821"/>
    <lineage>
        <taxon>Eukaryota</taxon>
        <taxon>Metazoa</taxon>
        <taxon>Ecdysozoa</taxon>
        <taxon>Arthropoda</taxon>
        <taxon>Chelicerata</taxon>
        <taxon>Arachnida</taxon>
        <taxon>Araneae</taxon>
        <taxon>Araneomorphae</taxon>
        <taxon>Entelegynae</taxon>
        <taxon>Eresoidea</taxon>
        <taxon>Eresidae</taxon>
        <taxon>Stegodyphus</taxon>
    </lineage>
</organism>
<keyword evidence="3" id="KW-1185">Reference proteome</keyword>
<evidence type="ECO:0000313" key="2">
    <source>
        <dbReference type="EMBL" id="KFM67420.1"/>
    </source>
</evidence>
<reference evidence="2 3" key="1">
    <citation type="submission" date="2013-11" db="EMBL/GenBank/DDBJ databases">
        <title>Genome sequencing of Stegodyphus mimosarum.</title>
        <authorList>
            <person name="Bechsgaard J."/>
        </authorList>
    </citation>
    <scope>NUCLEOTIDE SEQUENCE [LARGE SCALE GENOMIC DNA]</scope>
</reference>
<dbReference type="Proteomes" id="UP000054359">
    <property type="component" value="Unassembled WGS sequence"/>
</dbReference>
<gene>
    <name evidence="2" type="ORF">X975_01164</name>
</gene>
<dbReference type="AlphaFoldDB" id="A0A087TQN1"/>
<feature type="transmembrane region" description="Helical" evidence="1">
    <location>
        <begin position="36"/>
        <end position="58"/>
    </location>
</feature>
<protein>
    <submittedName>
        <fullName evidence="2">Uncharacterized protein</fullName>
    </submittedName>
</protein>
<dbReference type="OrthoDB" id="6243211at2759"/>
<feature type="non-terminal residue" evidence="2">
    <location>
        <position position="157"/>
    </location>
</feature>
<keyword evidence="1" id="KW-1133">Transmembrane helix</keyword>
<evidence type="ECO:0000256" key="1">
    <source>
        <dbReference type="SAM" id="Phobius"/>
    </source>
</evidence>
<keyword evidence="1" id="KW-0472">Membrane</keyword>
<sequence length="157" mass="17770">MFSVCDKTEREQQTNLAQAINNSQDHEKMYREKTKYLSLIAGTVGAFLGLIASTVNVWRYRKEVKDIKSCAGNISCDVNELKKTVDKLSFPFLFNGELINPFQIENDTKQGEDLLSKVKLHQDLLDNCIKDLSVLVNDKLSIGSGKNDEIFSDIHIK</sequence>